<protein>
    <submittedName>
        <fullName evidence="1">Uncharacterized protein</fullName>
    </submittedName>
</protein>
<gene>
    <name evidence="1" type="ORF">HMPREF0400_01552</name>
</gene>
<accession>D6LII7</accession>
<evidence type="ECO:0000313" key="2">
    <source>
        <dbReference type="Proteomes" id="UP000003964"/>
    </source>
</evidence>
<evidence type="ECO:0000313" key="1">
    <source>
        <dbReference type="EMBL" id="EFG28213.2"/>
    </source>
</evidence>
<dbReference type="EMBL" id="GG770383">
    <property type="protein sequence ID" value="EFG28213.2"/>
    <property type="molecule type" value="Genomic_DNA"/>
</dbReference>
<organism evidence="1 2">
    <name type="scientific">Fusobacterium periodonticum 1_1_41FAA</name>
    <dbReference type="NCBI Taxonomy" id="469621"/>
    <lineage>
        <taxon>Bacteria</taxon>
        <taxon>Fusobacteriati</taxon>
        <taxon>Fusobacteriota</taxon>
        <taxon>Fusobacteriia</taxon>
        <taxon>Fusobacteriales</taxon>
        <taxon>Fusobacteriaceae</taxon>
        <taxon>Fusobacterium</taxon>
    </lineage>
</organism>
<proteinExistence type="predicted"/>
<sequence>MAFLSFYILRGFKIEYLLNLEYEEKLLMMATMDLEIERLSKSV</sequence>
<dbReference type="Proteomes" id="UP000003964">
    <property type="component" value="Unassembled WGS sequence"/>
</dbReference>
<dbReference type="AlphaFoldDB" id="D6LII7"/>
<name>D6LII7_9FUSO</name>
<reference evidence="1 2" key="1">
    <citation type="submission" date="2010-03" db="EMBL/GenBank/DDBJ databases">
        <title>The Genome Sequence of Fusobacterium sp. 1_1_41FAA.</title>
        <authorList>
            <consortium name="The Broad Institute Genome Sequencing Platform"/>
            <person name="Ward D."/>
            <person name="Earl A."/>
            <person name="Feldgarden M."/>
            <person name="Gevers D."/>
            <person name="Young S.K."/>
            <person name="Zeng Q."/>
            <person name="Koehrsen M."/>
            <person name="Alvarado L."/>
            <person name="Berlin A."/>
            <person name="Borenstein D."/>
            <person name="Chapman S."/>
            <person name="Chen Z."/>
            <person name="Engels R."/>
            <person name="Freedman E."/>
            <person name="Gellesch M."/>
            <person name="Goldberg J."/>
            <person name="Griggs A."/>
            <person name="Gujja S."/>
            <person name="Heilman E."/>
            <person name="Heiman D."/>
            <person name="Hepburn T."/>
            <person name="Howarth C."/>
            <person name="Jen D."/>
            <person name="Larson L."/>
            <person name="Mehta T."/>
            <person name="Park D."/>
            <person name="Pearson M."/>
            <person name="Richards J."/>
            <person name="Roberts A."/>
            <person name="Saif S."/>
            <person name="Shea T."/>
            <person name="Shenoy N."/>
            <person name="Sisk P."/>
            <person name="Stolte C."/>
            <person name="Sykes S."/>
            <person name="Walk T."/>
            <person name="White J."/>
            <person name="Yandava C."/>
            <person name="Strauss J.C."/>
            <person name="Ambrose C.E."/>
            <person name="Allen-Vercoe E."/>
            <person name="Haas B."/>
            <person name="Henn M.R."/>
            <person name="Nusbaum C."/>
            <person name="Birren B."/>
        </authorList>
    </citation>
    <scope>NUCLEOTIDE SEQUENCE [LARGE SCALE GENOMIC DNA]</scope>
    <source>
        <strain evidence="1 2">1_1_41FAA</strain>
    </source>
</reference>
<dbReference type="RefSeq" id="WP_008821471.1">
    <property type="nucleotide sequence ID" value="NZ_GG770383.1"/>
</dbReference>